<evidence type="ECO:0000313" key="2">
    <source>
        <dbReference type="Proteomes" id="UP000596902"/>
    </source>
</evidence>
<keyword evidence="2" id="KW-1185">Reference proteome</keyword>
<dbReference type="EMBL" id="JAAABM010000001">
    <property type="protein sequence ID" value="KAF7681696.1"/>
    <property type="molecule type" value="Genomic_DNA"/>
</dbReference>
<organism evidence="1 2">
    <name type="scientific">Alternaria burnsii</name>
    <dbReference type="NCBI Taxonomy" id="1187904"/>
    <lineage>
        <taxon>Eukaryota</taxon>
        <taxon>Fungi</taxon>
        <taxon>Dikarya</taxon>
        <taxon>Ascomycota</taxon>
        <taxon>Pezizomycotina</taxon>
        <taxon>Dothideomycetes</taxon>
        <taxon>Pleosporomycetidae</taxon>
        <taxon>Pleosporales</taxon>
        <taxon>Pleosporineae</taxon>
        <taxon>Pleosporaceae</taxon>
        <taxon>Alternaria</taxon>
        <taxon>Alternaria sect. Alternaria</taxon>
    </lineage>
</organism>
<sequence>MSILGRQLRRIFLLTDDARKVDSRIPKAHGVCWATLPSESLLCQGSLSAGQLRVQEVLAQYQSDPASRRAPDTISNPIRKQVQARYLPRSVQISPVGKCQEPRRNKEASRAELRYMLLK</sequence>
<dbReference type="RefSeq" id="XP_038791575.1">
    <property type="nucleotide sequence ID" value="XM_038925719.1"/>
</dbReference>
<name>A0A8H7EIT5_9PLEO</name>
<comment type="caution">
    <text evidence="1">The sequence shown here is derived from an EMBL/GenBank/DDBJ whole genome shotgun (WGS) entry which is preliminary data.</text>
</comment>
<evidence type="ECO:0000313" key="1">
    <source>
        <dbReference type="EMBL" id="KAF7681696.1"/>
    </source>
</evidence>
<proteinExistence type="predicted"/>
<dbReference type="Proteomes" id="UP000596902">
    <property type="component" value="Unassembled WGS sequence"/>
</dbReference>
<accession>A0A8H7EIT5</accession>
<dbReference type="AlphaFoldDB" id="A0A8H7EIT5"/>
<protein>
    <submittedName>
        <fullName evidence="1">Uncharacterized protein</fullName>
    </submittedName>
</protein>
<dbReference type="GeneID" id="62198897"/>
<reference evidence="1" key="1">
    <citation type="submission" date="2020-01" db="EMBL/GenBank/DDBJ databases">
        <authorList>
            <person name="Feng Z.H.Z."/>
        </authorList>
    </citation>
    <scope>NUCLEOTIDE SEQUENCE</scope>
    <source>
        <strain evidence="1">CBS107.38</strain>
    </source>
</reference>
<gene>
    <name evidence="1" type="ORF">GT037_000672</name>
</gene>
<reference evidence="1" key="2">
    <citation type="submission" date="2020-08" db="EMBL/GenBank/DDBJ databases">
        <title>Draft Genome Sequence of Cumin Blight Pathogen Alternaria burnsii.</title>
        <authorList>
            <person name="Feng Z."/>
        </authorList>
    </citation>
    <scope>NUCLEOTIDE SEQUENCE</scope>
    <source>
        <strain evidence="1">CBS107.38</strain>
    </source>
</reference>